<dbReference type="Pfam" id="PF00454">
    <property type="entry name" value="PI3_PI4_kinase"/>
    <property type="match status" value="1"/>
</dbReference>
<dbReference type="PROSITE" id="PS50290">
    <property type="entry name" value="PI3_4_KINASE_3"/>
    <property type="match status" value="1"/>
</dbReference>
<keyword evidence="3" id="KW-0808">Transferase</keyword>
<dbReference type="GO" id="GO:0046854">
    <property type="term" value="P:phosphatidylinositol phosphate biosynthetic process"/>
    <property type="evidence" value="ECO:0007669"/>
    <property type="project" value="InterPro"/>
</dbReference>
<dbReference type="InterPro" id="IPR000403">
    <property type="entry name" value="PI3/4_kinase_cat_dom"/>
</dbReference>
<evidence type="ECO:0000313" key="7">
    <source>
        <dbReference type="EMBL" id="KAF8478665.1"/>
    </source>
</evidence>
<comment type="catalytic activity">
    <reaction evidence="1">
        <text>a 1,2-diacyl-sn-glycero-3-phospho-(1D-myo-inositol) + ATP = a 1,2-diacyl-sn-glycero-3-phospho-(1D-myo-inositol 4-phosphate) + ADP + H(+)</text>
        <dbReference type="Rhea" id="RHEA:19877"/>
        <dbReference type="ChEBI" id="CHEBI:15378"/>
        <dbReference type="ChEBI" id="CHEBI:30616"/>
        <dbReference type="ChEBI" id="CHEBI:57880"/>
        <dbReference type="ChEBI" id="CHEBI:58178"/>
        <dbReference type="ChEBI" id="CHEBI:456216"/>
        <dbReference type="EC" id="2.7.1.67"/>
    </reaction>
</comment>
<feature type="compositionally biased region" description="Acidic residues" evidence="5">
    <location>
        <begin position="219"/>
        <end position="229"/>
    </location>
</feature>
<comment type="caution">
    <text evidence="7">The sequence shown here is derived from an EMBL/GenBank/DDBJ whole genome shotgun (WGS) entry which is preliminary data.</text>
</comment>
<feature type="compositionally biased region" description="Polar residues" evidence="5">
    <location>
        <begin position="605"/>
        <end position="623"/>
    </location>
</feature>
<organism evidence="7 8">
    <name type="scientific">Russula ochroleuca</name>
    <dbReference type="NCBI Taxonomy" id="152965"/>
    <lineage>
        <taxon>Eukaryota</taxon>
        <taxon>Fungi</taxon>
        <taxon>Dikarya</taxon>
        <taxon>Basidiomycota</taxon>
        <taxon>Agaricomycotina</taxon>
        <taxon>Agaricomycetes</taxon>
        <taxon>Russulales</taxon>
        <taxon>Russulaceae</taxon>
        <taxon>Russula</taxon>
    </lineage>
</organism>
<dbReference type="PROSITE" id="PS00916">
    <property type="entry name" value="PI3_4_KINASE_2"/>
    <property type="match status" value="1"/>
</dbReference>
<dbReference type="InterPro" id="IPR057754">
    <property type="entry name" value="PI4-kinase_beta/PIK1_cat"/>
</dbReference>
<evidence type="ECO:0000313" key="8">
    <source>
        <dbReference type="Proteomes" id="UP000759537"/>
    </source>
</evidence>
<dbReference type="AlphaFoldDB" id="A0A9P5T796"/>
<dbReference type="Gene3D" id="3.30.1010.10">
    <property type="entry name" value="Phosphatidylinositol 3-kinase Catalytic Subunit, Chain A, domain 4"/>
    <property type="match status" value="1"/>
</dbReference>
<dbReference type="CDD" id="cd05168">
    <property type="entry name" value="PI4Kc_III_beta"/>
    <property type="match status" value="1"/>
</dbReference>
<evidence type="ECO:0000256" key="2">
    <source>
        <dbReference type="ARBA" id="ARBA00012169"/>
    </source>
</evidence>
<keyword evidence="4 7" id="KW-0418">Kinase</keyword>
<dbReference type="GO" id="GO:0004430">
    <property type="term" value="F:1-phosphatidylinositol 4-kinase activity"/>
    <property type="evidence" value="ECO:0007669"/>
    <property type="project" value="UniProtKB-EC"/>
</dbReference>
<feature type="region of interest" description="Disordered" evidence="5">
    <location>
        <begin position="212"/>
        <end position="323"/>
    </location>
</feature>
<feature type="region of interest" description="Disordered" evidence="5">
    <location>
        <begin position="688"/>
        <end position="719"/>
    </location>
</feature>
<reference evidence="7" key="2">
    <citation type="journal article" date="2020" name="Nat. Commun.">
        <title>Large-scale genome sequencing of mycorrhizal fungi provides insights into the early evolution of symbiotic traits.</title>
        <authorList>
            <person name="Miyauchi S."/>
            <person name="Kiss E."/>
            <person name="Kuo A."/>
            <person name="Drula E."/>
            <person name="Kohler A."/>
            <person name="Sanchez-Garcia M."/>
            <person name="Morin E."/>
            <person name="Andreopoulos B."/>
            <person name="Barry K.W."/>
            <person name="Bonito G."/>
            <person name="Buee M."/>
            <person name="Carver A."/>
            <person name="Chen C."/>
            <person name="Cichocki N."/>
            <person name="Clum A."/>
            <person name="Culley D."/>
            <person name="Crous P.W."/>
            <person name="Fauchery L."/>
            <person name="Girlanda M."/>
            <person name="Hayes R.D."/>
            <person name="Keri Z."/>
            <person name="LaButti K."/>
            <person name="Lipzen A."/>
            <person name="Lombard V."/>
            <person name="Magnuson J."/>
            <person name="Maillard F."/>
            <person name="Murat C."/>
            <person name="Nolan M."/>
            <person name="Ohm R.A."/>
            <person name="Pangilinan J."/>
            <person name="Pereira M.F."/>
            <person name="Perotto S."/>
            <person name="Peter M."/>
            <person name="Pfister S."/>
            <person name="Riley R."/>
            <person name="Sitrit Y."/>
            <person name="Stielow J.B."/>
            <person name="Szollosi G."/>
            <person name="Zifcakova L."/>
            <person name="Stursova M."/>
            <person name="Spatafora J.W."/>
            <person name="Tedersoo L."/>
            <person name="Vaario L.M."/>
            <person name="Yamada A."/>
            <person name="Yan M."/>
            <person name="Wang P."/>
            <person name="Xu J."/>
            <person name="Bruns T."/>
            <person name="Baldrian P."/>
            <person name="Vilgalys R."/>
            <person name="Dunand C."/>
            <person name="Henrissat B."/>
            <person name="Grigoriev I.V."/>
            <person name="Hibbett D."/>
            <person name="Nagy L.G."/>
            <person name="Martin F.M."/>
        </authorList>
    </citation>
    <scope>NUCLEOTIDE SEQUENCE</scope>
    <source>
        <strain evidence="7">Prilba</strain>
    </source>
</reference>
<dbReference type="Gene3D" id="1.10.1070.11">
    <property type="entry name" value="Phosphatidylinositol 3-/4-kinase, catalytic domain"/>
    <property type="match status" value="1"/>
</dbReference>
<feature type="compositionally biased region" description="Polar residues" evidence="5">
    <location>
        <begin position="700"/>
        <end position="713"/>
    </location>
</feature>
<proteinExistence type="predicted"/>
<keyword evidence="8" id="KW-1185">Reference proteome</keyword>
<feature type="compositionally biased region" description="Basic and acidic residues" evidence="5">
    <location>
        <begin position="230"/>
        <end position="243"/>
    </location>
</feature>
<dbReference type="EC" id="2.7.1.67" evidence="2"/>
<feature type="compositionally biased region" description="Low complexity" evidence="5">
    <location>
        <begin position="476"/>
        <end position="487"/>
    </location>
</feature>
<dbReference type="Proteomes" id="UP000759537">
    <property type="component" value="Unassembled WGS sequence"/>
</dbReference>
<dbReference type="PANTHER" id="PTHR10048:SF22">
    <property type="entry name" value="PHOSPHATIDYLINOSITOL 4-KINASE BETA"/>
    <property type="match status" value="1"/>
</dbReference>
<evidence type="ECO:0000256" key="4">
    <source>
        <dbReference type="ARBA" id="ARBA00022777"/>
    </source>
</evidence>
<dbReference type="GO" id="GO:0016020">
    <property type="term" value="C:membrane"/>
    <property type="evidence" value="ECO:0007669"/>
    <property type="project" value="TreeGrafter"/>
</dbReference>
<reference evidence="7" key="1">
    <citation type="submission" date="2019-10" db="EMBL/GenBank/DDBJ databases">
        <authorList>
            <consortium name="DOE Joint Genome Institute"/>
            <person name="Kuo A."/>
            <person name="Miyauchi S."/>
            <person name="Kiss E."/>
            <person name="Drula E."/>
            <person name="Kohler A."/>
            <person name="Sanchez-Garcia M."/>
            <person name="Andreopoulos B."/>
            <person name="Barry K.W."/>
            <person name="Bonito G."/>
            <person name="Buee M."/>
            <person name="Carver A."/>
            <person name="Chen C."/>
            <person name="Cichocki N."/>
            <person name="Clum A."/>
            <person name="Culley D."/>
            <person name="Crous P.W."/>
            <person name="Fauchery L."/>
            <person name="Girlanda M."/>
            <person name="Hayes R."/>
            <person name="Keri Z."/>
            <person name="LaButti K."/>
            <person name="Lipzen A."/>
            <person name="Lombard V."/>
            <person name="Magnuson J."/>
            <person name="Maillard F."/>
            <person name="Morin E."/>
            <person name="Murat C."/>
            <person name="Nolan M."/>
            <person name="Ohm R."/>
            <person name="Pangilinan J."/>
            <person name="Pereira M."/>
            <person name="Perotto S."/>
            <person name="Peter M."/>
            <person name="Riley R."/>
            <person name="Sitrit Y."/>
            <person name="Stielow B."/>
            <person name="Szollosi G."/>
            <person name="Zifcakova L."/>
            <person name="Stursova M."/>
            <person name="Spatafora J.W."/>
            <person name="Tedersoo L."/>
            <person name="Vaario L.-M."/>
            <person name="Yamada A."/>
            <person name="Yan M."/>
            <person name="Wang P."/>
            <person name="Xu J."/>
            <person name="Bruns T."/>
            <person name="Baldrian P."/>
            <person name="Vilgalys R."/>
            <person name="Henrissat B."/>
            <person name="Grigoriev I.V."/>
            <person name="Hibbett D."/>
            <person name="Nagy L.G."/>
            <person name="Martin F.M."/>
        </authorList>
    </citation>
    <scope>NUCLEOTIDE SEQUENCE</scope>
    <source>
        <strain evidence="7">Prilba</strain>
    </source>
</reference>
<dbReference type="PROSITE" id="PS00915">
    <property type="entry name" value="PI3_4_KINASE_1"/>
    <property type="match status" value="1"/>
</dbReference>
<accession>A0A9P5T796</accession>
<feature type="domain" description="PI3K/PI4K catalytic" evidence="6">
    <location>
        <begin position="775"/>
        <end position="1063"/>
    </location>
</feature>
<dbReference type="GO" id="GO:0005737">
    <property type="term" value="C:cytoplasm"/>
    <property type="evidence" value="ECO:0007669"/>
    <property type="project" value="TreeGrafter"/>
</dbReference>
<dbReference type="SUPFAM" id="SSF56112">
    <property type="entry name" value="Protein kinase-like (PK-like)"/>
    <property type="match status" value="1"/>
</dbReference>
<evidence type="ECO:0000256" key="3">
    <source>
        <dbReference type="ARBA" id="ARBA00022679"/>
    </source>
</evidence>
<feature type="compositionally biased region" description="Basic and acidic residues" evidence="5">
    <location>
        <begin position="274"/>
        <end position="286"/>
    </location>
</feature>
<dbReference type="InterPro" id="IPR011009">
    <property type="entry name" value="Kinase-like_dom_sf"/>
</dbReference>
<dbReference type="OrthoDB" id="10264149at2759"/>
<feature type="region of interest" description="Disordered" evidence="5">
    <location>
        <begin position="466"/>
        <end position="531"/>
    </location>
</feature>
<gene>
    <name evidence="7" type="ORF">DFH94DRAFT_794714</name>
</gene>
<dbReference type="InterPro" id="IPR036940">
    <property type="entry name" value="PI3/4_kinase_cat_sf"/>
</dbReference>
<feature type="compositionally biased region" description="Polar residues" evidence="5">
    <location>
        <begin position="573"/>
        <end position="587"/>
    </location>
</feature>
<evidence type="ECO:0000256" key="1">
    <source>
        <dbReference type="ARBA" id="ARBA00001686"/>
    </source>
</evidence>
<dbReference type="SMART" id="SM00146">
    <property type="entry name" value="PI3Kc"/>
    <property type="match status" value="1"/>
</dbReference>
<dbReference type="FunFam" id="1.10.1070.11:FF:000016">
    <property type="entry name" value="PIK1p Phosphatidylinositol 4-kinase"/>
    <property type="match status" value="1"/>
</dbReference>
<feature type="region of interest" description="Disordered" evidence="5">
    <location>
        <begin position="568"/>
        <end position="623"/>
    </location>
</feature>
<protein>
    <recommendedName>
        <fullName evidence="2">1-phosphatidylinositol 4-kinase</fullName>
        <ecNumber evidence="2">2.7.1.67</ecNumber>
    </recommendedName>
</protein>
<name>A0A9P5T796_9AGAM</name>
<evidence type="ECO:0000259" key="6">
    <source>
        <dbReference type="PROSITE" id="PS50290"/>
    </source>
</evidence>
<dbReference type="PANTHER" id="PTHR10048">
    <property type="entry name" value="PHOSPHATIDYLINOSITOL KINASE"/>
    <property type="match status" value="1"/>
</dbReference>
<sequence length="1078" mass="120517">MSHALLLRLFLSPSYFSVHVALHYLMLYSDNIGITYYLTRRLREFTIDELRDVWGFICHLLVSRPSRSRALECFVMDFSHKSTHVAMLTLWFMQASLRDFSSTNHDPEALLICQRTLLMCQELIFGEIPPPAASAYPGFSRQFLPQFLRKKVKPRLYPALIGISVVLAGSPGLPALSRVMGEVAIEQGRIDRQGRDVKSLERYEDDLVRGKAVSSNEQLIEDDEVDSPLEDAKDAEVPEHSPEPSDGVNLESGIAGRQQRKVNRAVRTSPDLSFPRKEDRLPRFSDDPLGQLDPITPPAVTQSVPSFPAVKRSHQPSPSNASEDLLKRYDFGSQIHLLRCHFCRSEIQFILNLESISNRLVVVPKPARVSALRAELTALNHRLPAEVCMPLWCLSADEAPSPQSIPTPHHRIVRIPPGECVVLNSAERAPYLLVVEVVLNDLDFDPNNRHNKSTLQKILAKENEKKGTSRDLIPFSSTSSINQDQSSLRVNEPDAVLGEDTPEMQSGGFSHVSVPETTETSSSTPSHGEEEEIDLIEQLYGDQEPLRSRPLDLSDSIVLRPTPKNKDLDLATWSRSTSQPTTPSVEQSGLGLPTPSSDHERSSSRGHSTPQQIVQSRSNQTQNLTLEDYSERMRTAAVMLSQLNASLVPEQTTAGAVTQERSPSTLAGPSWLSGSSWFTVVAPQSPAVGEGGPLHPSLAGVSQEQPTSQSQRVKLQPSEASAIRDRIMEEMLALEEERMQRMRENRDSHSALRIGVPMTNTVEDEGIIRRELNKVDPSAVVFSESWTAKKSRVRQESPYGHLANWDCLSVIVKTGADLRQEQLAVQLIQEFLHIWKEENCQCWVRYFRILITGGTSGLVETITDAVSIHSIKKAEYARRSAGEHLGHVTLMDHFKNTYGDPSSAKFARAQRNFAKSLAGYSVVTYLLQIKDRHNGNILLDRDGHLIHIDFGFMLSNSPGNIGFEAAPFKLPLEYVEILGGADGEPLREFRKLFHEGFEAARKHCDRIVTMVELMQKDSTLPCFAASGDQTAAQLRERFQQALTHSLVVEHVDKLIDTSLGSTWTRLYDSYQYYSQSIL</sequence>
<dbReference type="EMBL" id="WHVB01000011">
    <property type="protein sequence ID" value="KAF8478665.1"/>
    <property type="molecule type" value="Genomic_DNA"/>
</dbReference>
<dbReference type="InterPro" id="IPR015433">
    <property type="entry name" value="PI3/4_kinase"/>
</dbReference>
<dbReference type="GO" id="GO:0048015">
    <property type="term" value="P:phosphatidylinositol-mediated signaling"/>
    <property type="evidence" value="ECO:0007669"/>
    <property type="project" value="TreeGrafter"/>
</dbReference>
<dbReference type="InterPro" id="IPR018936">
    <property type="entry name" value="PI3/4_kinase_CS"/>
</dbReference>
<evidence type="ECO:0000256" key="5">
    <source>
        <dbReference type="SAM" id="MobiDB-lite"/>
    </source>
</evidence>
<feature type="compositionally biased region" description="Low complexity" evidence="5">
    <location>
        <begin position="510"/>
        <end position="526"/>
    </location>
</feature>